<dbReference type="InterPro" id="IPR019819">
    <property type="entry name" value="Carboxylesterase_B_CS"/>
</dbReference>
<feature type="chain" id="PRO_5035981719" description="Carboxylic ester hydrolase" evidence="5">
    <location>
        <begin position="22"/>
        <end position="569"/>
    </location>
</feature>
<reference evidence="7" key="1">
    <citation type="journal article" date="2021" name="Mol. Ecol. Resour.">
        <title>Apolygus lucorum genome provides insights into omnivorousness and mesophyll feeding.</title>
        <authorList>
            <person name="Liu Y."/>
            <person name="Liu H."/>
            <person name="Wang H."/>
            <person name="Huang T."/>
            <person name="Liu B."/>
            <person name="Yang B."/>
            <person name="Yin L."/>
            <person name="Li B."/>
            <person name="Zhang Y."/>
            <person name="Zhang S."/>
            <person name="Jiang F."/>
            <person name="Zhang X."/>
            <person name="Ren Y."/>
            <person name="Wang B."/>
            <person name="Wang S."/>
            <person name="Lu Y."/>
            <person name="Wu K."/>
            <person name="Fan W."/>
            <person name="Wang G."/>
        </authorList>
    </citation>
    <scope>NUCLEOTIDE SEQUENCE</scope>
    <source>
        <strain evidence="7">12Hb</strain>
    </source>
</reference>
<keyword evidence="5" id="KW-0732">Signal</keyword>
<keyword evidence="3 5" id="KW-0378">Hydrolase</keyword>
<dbReference type="SUPFAM" id="SSF53474">
    <property type="entry name" value="alpha/beta-Hydrolases"/>
    <property type="match status" value="1"/>
</dbReference>
<evidence type="ECO:0000259" key="6">
    <source>
        <dbReference type="Pfam" id="PF00135"/>
    </source>
</evidence>
<dbReference type="PROSITE" id="PS00122">
    <property type="entry name" value="CARBOXYLESTERASE_B_1"/>
    <property type="match status" value="1"/>
</dbReference>
<sequence>MPSLLHAALLACAAIAGLTSAEVLQPQVTTSLGTLVGSVQQTVKGRNFYAFQGVPYAKPPVGKHRFKQSVPIGPWTGVYNATRVPNMCIQESNPIFAPHNPLDSLGVEDCLYLNVFTPKLPSEQADGKLLDVIVYIHGGAFKVGAGNIWGPLILLDRDVILVTFNYRLGVMGFLSLEDNLVPGNNGLKDQTLALQWVQKYISSFGGDPTKVTIAGMSAGGASVHYHMLSPSSAGLFKKAISNSGSPLNPWAITKNPRATALSFAKALGCPINDTLLTLRCLRERPAEHVIGAVAIMTGGDILTLPFLPVVEPPGPNAFIDEHPIDLIEAKGFNDVPALFSYCDDEGSIFSLNTYLDEKKLEAVESNWDVVIPQANLFDVDPVKGKEIAQQIRKRFLGDKPLKDSAREYSQMFGERMFVDGIQKAAILHAEHQTSPVYSYRFSFVGPTKFNMLEAAFDGLGYKGGASHGSDNSYLFNALYLKPIKDFPELMGMAETMTDIWMKFIAEDPVSGWSSVKSGLPKITFLDVKSSNPSENLWKTEETVGQQFWDSLNLPQANSETTQNDQHSEL</sequence>
<proteinExistence type="inferred from homology"/>
<keyword evidence="2" id="KW-0719">Serine esterase</keyword>
<dbReference type="OrthoDB" id="6846267at2759"/>
<dbReference type="GO" id="GO:0052689">
    <property type="term" value="F:carboxylic ester hydrolase activity"/>
    <property type="evidence" value="ECO:0007669"/>
    <property type="project" value="UniProtKB-KW"/>
</dbReference>
<evidence type="ECO:0000256" key="5">
    <source>
        <dbReference type="RuleBase" id="RU361235"/>
    </source>
</evidence>
<keyword evidence="4" id="KW-0325">Glycoprotein</keyword>
<dbReference type="EMBL" id="WIXP02000010">
    <property type="protein sequence ID" value="KAF6204306.1"/>
    <property type="molecule type" value="Genomic_DNA"/>
</dbReference>
<comment type="caution">
    <text evidence="7">The sequence shown here is derived from an EMBL/GenBank/DDBJ whole genome shotgun (WGS) entry which is preliminary data.</text>
</comment>
<evidence type="ECO:0000256" key="2">
    <source>
        <dbReference type="ARBA" id="ARBA00022487"/>
    </source>
</evidence>
<dbReference type="Gene3D" id="3.40.50.1820">
    <property type="entry name" value="alpha/beta hydrolase"/>
    <property type="match status" value="1"/>
</dbReference>
<organism evidence="7 8">
    <name type="scientific">Apolygus lucorum</name>
    <name type="common">Small green plant bug</name>
    <name type="synonym">Lygocoris lucorum</name>
    <dbReference type="NCBI Taxonomy" id="248454"/>
    <lineage>
        <taxon>Eukaryota</taxon>
        <taxon>Metazoa</taxon>
        <taxon>Ecdysozoa</taxon>
        <taxon>Arthropoda</taxon>
        <taxon>Hexapoda</taxon>
        <taxon>Insecta</taxon>
        <taxon>Pterygota</taxon>
        <taxon>Neoptera</taxon>
        <taxon>Paraneoptera</taxon>
        <taxon>Hemiptera</taxon>
        <taxon>Heteroptera</taxon>
        <taxon>Panheteroptera</taxon>
        <taxon>Cimicomorpha</taxon>
        <taxon>Miridae</taxon>
        <taxon>Mirini</taxon>
        <taxon>Apolygus</taxon>
    </lineage>
</organism>
<evidence type="ECO:0000256" key="4">
    <source>
        <dbReference type="ARBA" id="ARBA00023180"/>
    </source>
</evidence>
<dbReference type="AlphaFoldDB" id="A0A6A4JA52"/>
<dbReference type="InterPro" id="IPR029058">
    <property type="entry name" value="AB_hydrolase_fold"/>
</dbReference>
<evidence type="ECO:0000256" key="1">
    <source>
        <dbReference type="ARBA" id="ARBA00005964"/>
    </source>
</evidence>
<dbReference type="InterPro" id="IPR019826">
    <property type="entry name" value="Carboxylesterase_B_AS"/>
</dbReference>
<feature type="signal peptide" evidence="5">
    <location>
        <begin position="1"/>
        <end position="21"/>
    </location>
</feature>
<dbReference type="PANTHER" id="PTHR43142:SF1">
    <property type="entry name" value="CARBOXYLIC ESTER HYDROLASE"/>
    <property type="match status" value="1"/>
</dbReference>
<dbReference type="Proteomes" id="UP000466442">
    <property type="component" value="Unassembled WGS sequence"/>
</dbReference>
<feature type="domain" description="Carboxylesterase type B" evidence="6">
    <location>
        <begin position="25"/>
        <end position="509"/>
    </location>
</feature>
<evidence type="ECO:0000313" key="7">
    <source>
        <dbReference type="EMBL" id="KAF6204306.1"/>
    </source>
</evidence>
<dbReference type="PANTHER" id="PTHR43142">
    <property type="entry name" value="CARBOXYLIC ESTER HYDROLASE"/>
    <property type="match status" value="1"/>
</dbReference>
<evidence type="ECO:0000256" key="3">
    <source>
        <dbReference type="ARBA" id="ARBA00022801"/>
    </source>
</evidence>
<dbReference type="Pfam" id="PF00135">
    <property type="entry name" value="COesterase"/>
    <property type="match status" value="1"/>
</dbReference>
<name>A0A6A4JA52_APOLU</name>
<evidence type="ECO:0000313" key="8">
    <source>
        <dbReference type="Proteomes" id="UP000466442"/>
    </source>
</evidence>
<dbReference type="PROSITE" id="PS00941">
    <property type="entry name" value="CARBOXYLESTERASE_B_2"/>
    <property type="match status" value="1"/>
</dbReference>
<comment type="similarity">
    <text evidence="1 5">Belongs to the type-B carboxylesterase/lipase family.</text>
</comment>
<protein>
    <recommendedName>
        <fullName evidence="5">Carboxylic ester hydrolase</fullName>
        <ecNumber evidence="5">3.1.1.-</ecNumber>
    </recommendedName>
</protein>
<accession>A0A6A4JA52</accession>
<gene>
    <name evidence="7" type="ORF">GE061_002647</name>
</gene>
<dbReference type="InterPro" id="IPR002018">
    <property type="entry name" value="CarbesteraseB"/>
</dbReference>
<keyword evidence="8" id="KW-1185">Reference proteome</keyword>
<dbReference type="EC" id="3.1.1.-" evidence="5"/>